<feature type="domain" description="HNH nuclease" evidence="1">
    <location>
        <begin position="89"/>
        <end position="132"/>
    </location>
</feature>
<reference evidence="2" key="1">
    <citation type="journal article" date="2015" name="Nature">
        <title>Complex archaea that bridge the gap between prokaryotes and eukaryotes.</title>
        <authorList>
            <person name="Spang A."/>
            <person name="Saw J.H."/>
            <person name="Jorgensen S.L."/>
            <person name="Zaremba-Niedzwiedzka K."/>
            <person name="Martijn J."/>
            <person name="Lind A.E."/>
            <person name="van Eijk R."/>
            <person name="Schleper C."/>
            <person name="Guy L."/>
            <person name="Ettema T.J."/>
        </authorList>
    </citation>
    <scope>NUCLEOTIDE SEQUENCE</scope>
</reference>
<proteinExistence type="predicted"/>
<protein>
    <recommendedName>
        <fullName evidence="1">HNH nuclease domain-containing protein</fullName>
    </recommendedName>
</protein>
<dbReference type="SUPFAM" id="SSF54060">
    <property type="entry name" value="His-Me finger endonucleases"/>
    <property type="match status" value="1"/>
</dbReference>
<dbReference type="Pfam" id="PF13392">
    <property type="entry name" value="HNH_3"/>
    <property type="match status" value="1"/>
</dbReference>
<evidence type="ECO:0000259" key="1">
    <source>
        <dbReference type="Pfam" id="PF13392"/>
    </source>
</evidence>
<accession>A0A0F9B8G7</accession>
<name>A0A0F9B8G7_9ZZZZ</name>
<dbReference type="AlphaFoldDB" id="A0A0F9B8G7"/>
<dbReference type="InterPro" id="IPR044930">
    <property type="entry name" value="Homing_endonuclease_His-Me"/>
</dbReference>
<comment type="caution">
    <text evidence="2">The sequence shown here is derived from an EMBL/GenBank/DDBJ whole genome shotgun (WGS) entry which is preliminary data.</text>
</comment>
<organism evidence="2">
    <name type="scientific">marine sediment metagenome</name>
    <dbReference type="NCBI Taxonomy" id="412755"/>
    <lineage>
        <taxon>unclassified sequences</taxon>
        <taxon>metagenomes</taxon>
        <taxon>ecological metagenomes</taxon>
    </lineage>
</organism>
<evidence type="ECO:0000313" key="2">
    <source>
        <dbReference type="EMBL" id="KKL18199.1"/>
    </source>
</evidence>
<dbReference type="GO" id="GO:0004519">
    <property type="term" value="F:endonuclease activity"/>
    <property type="evidence" value="ECO:0007669"/>
    <property type="project" value="InterPro"/>
</dbReference>
<dbReference type="InterPro" id="IPR044925">
    <property type="entry name" value="His-Me_finger_sf"/>
</dbReference>
<dbReference type="InterPro" id="IPR003615">
    <property type="entry name" value="HNH_nuc"/>
</dbReference>
<gene>
    <name evidence="2" type="ORF">LCGC14_2477890</name>
</gene>
<dbReference type="Gene3D" id="3.90.75.10">
    <property type="entry name" value="Homing Intron 3 (I-ppo) Encoded Endonuclease, Chain A"/>
    <property type="match status" value="1"/>
</dbReference>
<sequence length="165" mass="17643">MSYTHSPLQMPSARTLKGTLLEIGNATPLGIASAPSQLISPSSPGDAHAINELDPRQVGADGCLEWQGFRDKDGYGQISKGKEGAGLLKTHRVAWEETYGPIPDGMSVLHKCDNPPCCNEEHLFLGTHDENMADMKAKGRGTTRPGKFKLDPIFKGGISSGSLRA</sequence>
<dbReference type="EMBL" id="LAZR01038958">
    <property type="protein sequence ID" value="KKL18199.1"/>
    <property type="molecule type" value="Genomic_DNA"/>
</dbReference>